<reference evidence="2 3" key="1">
    <citation type="submission" date="2018-08" db="EMBL/GenBank/DDBJ databases">
        <authorList>
            <person name="Laetsch R D."/>
            <person name="Stevens L."/>
            <person name="Kumar S."/>
            <person name="Blaxter L. M."/>
        </authorList>
    </citation>
    <scope>NUCLEOTIDE SEQUENCE [LARGE SCALE GENOMIC DNA]</scope>
</reference>
<keyword evidence="1" id="KW-0812">Transmembrane</keyword>
<name>A0A498S511_ACAVI</name>
<proteinExistence type="predicted"/>
<keyword evidence="3" id="KW-1185">Reference proteome</keyword>
<protein>
    <submittedName>
        <fullName evidence="2">Uncharacterized protein</fullName>
    </submittedName>
</protein>
<accession>A0A498S511</accession>
<sequence>MSQRILCFVPPIAPIRFIRWKHTAITNRGKGLGNLHEEVNRRFTQRILERLHRWDGVNGNDWFMIYRDNHPSRFVLLVTIAVPVIGFLTSENCIADVKDGRLLDAFKDTNIVRQMGILVVLPMFSLLLVTYLAWHLNAIRIHRIYVNKKEQKTFIAVISHCGIFTRKIPFTRHNIRILESAGHQLWSFVKGSIKINKHRFMLNDEGFRDIQYRHLMLGRNTKSLATADKMTCICYLLRNNDEDLYYYHKDSYSFQNPCFSAMLFVYDESLKESVNVSSYHAIPVYLIAATYDNLDTLDIYRPAHDFIINIDFNIITNIHILHD</sequence>
<dbReference type="Proteomes" id="UP000276991">
    <property type="component" value="Unassembled WGS sequence"/>
</dbReference>
<keyword evidence="1" id="KW-1133">Transmembrane helix</keyword>
<evidence type="ECO:0000313" key="2">
    <source>
        <dbReference type="EMBL" id="VBB25752.1"/>
    </source>
</evidence>
<keyword evidence="1" id="KW-0472">Membrane</keyword>
<organism evidence="2 3">
    <name type="scientific">Acanthocheilonema viteae</name>
    <name type="common">Filarial nematode worm</name>
    <name type="synonym">Dipetalonema viteae</name>
    <dbReference type="NCBI Taxonomy" id="6277"/>
    <lineage>
        <taxon>Eukaryota</taxon>
        <taxon>Metazoa</taxon>
        <taxon>Ecdysozoa</taxon>
        <taxon>Nematoda</taxon>
        <taxon>Chromadorea</taxon>
        <taxon>Rhabditida</taxon>
        <taxon>Spirurina</taxon>
        <taxon>Spiruromorpha</taxon>
        <taxon>Filarioidea</taxon>
        <taxon>Onchocercidae</taxon>
        <taxon>Acanthocheilonema</taxon>
    </lineage>
</organism>
<feature type="transmembrane region" description="Helical" evidence="1">
    <location>
        <begin position="74"/>
        <end position="91"/>
    </location>
</feature>
<gene>
    <name evidence="2" type="ORF">NAV_LOCUS582</name>
</gene>
<evidence type="ECO:0000313" key="3">
    <source>
        <dbReference type="Proteomes" id="UP000276991"/>
    </source>
</evidence>
<feature type="transmembrane region" description="Helical" evidence="1">
    <location>
        <begin position="111"/>
        <end position="134"/>
    </location>
</feature>
<dbReference type="AlphaFoldDB" id="A0A498S511"/>
<dbReference type="STRING" id="6277.A0A498S511"/>
<evidence type="ECO:0000256" key="1">
    <source>
        <dbReference type="SAM" id="Phobius"/>
    </source>
</evidence>
<dbReference type="EMBL" id="UPTC01000038">
    <property type="protein sequence ID" value="VBB25752.1"/>
    <property type="molecule type" value="Genomic_DNA"/>
</dbReference>
<dbReference type="OrthoDB" id="5840914at2759"/>